<evidence type="ECO:0000313" key="4">
    <source>
        <dbReference type="EMBL" id="VEN42038.1"/>
    </source>
</evidence>
<dbReference type="SMART" id="SM00369">
    <property type="entry name" value="LRR_TYP"/>
    <property type="match status" value="3"/>
</dbReference>
<organism evidence="4 5">
    <name type="scientific">Callosobruchus maculatus</name>
    <name type="common">Southern cowpea weevil</name>
    <name type="synonym">Pulse bruchid</name>
    <dbReference type="NCBI Taxonomy" id="64391"/>
    <lineage>
        <taxon>Eukaryota</taxon>
        <taxon>Metazoa</taxon>
        <taxon>Ecdysozoa</taxon>
        <taxon>Arthropoda</taxon>
        <taxon>Hexapoda</taxon>
        <taxon>Insecta</taxon>
        <taxon>Pterygota</taxon>
        <taxon>Neoptera</taxon>
        <taxon>Endopterygota</taxon>
        <taxon>Coleoptera</taxon>
        <taxon>Polyphaga</taxon>
        <taxon>Cucujiformia</taxon>
        <taxon>Chrysomeloidea</taxon>
        <taxon>Chrysomelidae</taxon>
        <taxon>Bruchinae</taxon>
        <taxon>Bruchini</taxon>
        <taxon>Callosobruchus</taxon>
    </lineage>
</organism>
<dbReference type="AlphaFoldDB" id="A0A653C3C1"/>
<keyword evidence="2" id="KW-0677">Repeat</keyword>
<dbReference type="Pfam" id="PF23598">
    <property type="entry name" value="LRR_14"/>
    <property type="match status" value="1"/>
</dbReference>
<sequence length="309" mass="35903">MFGRKPVNKAKLEHKLYLARETPEPVFDLSDCSLHDVPTGIYSLCRVFLKESLLLNNNSLTSLSSGGELKDLQLLKILNLSNNHFNNLPDDIHLLKNLQELYLSNNQLRKLCDSICNLGNLQILDISCNLLKALPDNFGKLEQLKKLDITENKKLKSLPKSFHRLHRLKALKLEGNCFNYPPKDVVLDGIEAIRRFICDDIGVNYEFIVSDHEEYQKSESKTDDKVDSVQEQKVKQFLETERYNELMQRQELELAIASKTDRDKLLAMLAEQQIVLDEELHKIQREKETERFRLIEQLQEGKQYTYDGQ</sequence>
<dbReference type="InterPro" id="IPR032675">
    <property type="entry name" value="LRR_dom_sf"/>
</dbReference>
<dbReference type="PANTHER" id="PTHR48051">
    <property type="match status" value="1"/>
</dbReference>
<dbReference type="SUPFAM" id="SSF52058">
    <property type="entry name" value="L domain-like"/>
    <property type="match status" value="1"/>
</dbReference>
<evidence type="ECO:0000256" key="1">
    <source>
        <dbReference type="ARBA" id="ARBA00022614"/>
    </source>
</evidence>
<keyword evidence="1" id="KW-0433">Leucine-rich repeat</keyword>
<dbReference type="EMBL" id="CAACVG010006832">
    <property type="protein sequence ID" value="VEN42038.1"/>
    <property type="molecule type" value="Genomic_DNA"/>
</dbReference>
<dbReference type="Proteomes" id="UP000410492">
    <property type="component" value="Unassembled WGS sequence"/>
</dbReference>
<dbReference type="InterPro" id="IPR055414">
    <property type="entry name" value="LRR_R13L4/SHOC2-like"/>
</dbReference>
<dbReference type="InterPro" id="IPR001611">
    <property type="entry name" value="Leu-rich_rpt"/>
</dbReference>
<protein>
    <recommendedName>
        <fullName evidence="3">Disease resistance R13L4/SHOC-2-like LRR domain-containing protein</fullName>
    </recommendedName>
</protein>
<evidence type="ECO:0000313" key="5">
    <source>
        <dbReference type="Proteomes" id="UP000410492"/>
    </source>
</evidence>
<dbReference type="GO" id="GO:0005737">
    <property type="term" value="C:cytoplasm"/>
    <property type="evidence" value="ECO:0007669"/>
    <property type="project" value="TreeGrafter"/>
</dbReference>
<evidence type="ECO:0000259" key="3">
    <source>
        <dbReference type="Pfam" id="PF23598"/>
    </source>
</evidence>
<gene>
    <name evidence="4" type="ORF">CALMAC_LOCUS5665</name>
</gene>
<name>A0A653C3C1_CALMS</name>
<dbReference type="PROSITE" id="PS51450">
    <property type="entry name" value="LRR"/>
    <property type="match status" value="2"/>
</dbReference>
<keyword evidence="5" id="KW-1185">Reference proteome</keyword>
<reference evidence="4 5" key="1">
    <citation type="submission" date="2019-01" db="EMBL/GenBank/DDBJ databases">
        <authorList>
            <person name="Sayadi A."/>
        </authorList>
    </citation>
    <scope>NUCLEOTIDE SEQUENCE [LARGE SCALE GENOMIC DNA]</scope>
</reference>
<dbReference type="InterPro" id="IPR050216">
    <property type="entry name" value="LRR_domain-containing"/>
</dbReference>
<dbReference type="SMART" id="SM00364">
    <property type="entry name" value="LRR_BAC"/>
    <property type="match status" value="4"/>
</dbReference>
<dbReference type="InterPro" id="IPR003591">
    <property type="entry name" value="Leu-rich_rpt_typical-subtyp"/>
</dbReference>
<proteinExistence type="predicted"/>
<feature type="domain" description="Disease resistance R13L4/SHOC-2-like LRR" evidence="3">
    <location>
        <begin position="55"/>
        <end position="172"/>
    </location>
</feature>
<accession>A0A653C3C1</accession>
<dbReference type="Gene3D" id="3.80.10.10">
    <property type="entry name" value="Ribonuclease Inhibitor"/>
    <property type="match status" value="1"/>
</dbReference>
<dbReference type="PANTHER" id="PTHR48051:SF47">
    <property type="entry name" value="LEUCINE RICH REPEAT AND STERILE ALPHA MOTIF CONTAINING 1"/>
    <property type="match status" value="1"/>
</dbReference>
<dbReference type="OrthoDB" id="1711136at2759"/>
<evidence type="ECO:0000256" key="2">
    <source>
        <dbReference type="ARBA" id="ARBA00022737"/>
    </source>
</evidence>